<evidence type="ECO:0000256" key="4">
    <source>
        <dbReference type="ARBA" id="ARBA00013346"/>
    </source>
</evidence>
<evidence type="ECO:0000256" key="9">
    <source>
        <dbReference type="NCBIfam" id="TIGR00080"/>
    </source>
</evidence>
<evidence type="ECO:0000313" key="10">
    <source>
        <dbReference type="EMBL" id="MDT8757671.1"/>
    </source>
</evidence>
<evidence type="ECO:0000256" key="1">
    <source>
        <dbReference type="ARBA" id="ARBA00004496"/>
    </source>
</evidence>
<evidence type="ECO:0000256" key="7">
    <source>
        <dbReference type="ARBA" id="ARBA00022679"/>
    </source>
</evidence>
<dbReference type="PANTHER" id="PTHR11579:SF0">
    <property type="entry name" value="PROTEIN-L-ISOASPARTATE(D-ASPARTATE) O-METHYLTRANSFERASE"/>
    <property type="match status" value="1"/>
</dbReference>
<keyword evidence="7 10" id="KW-0808">Transferase</keyword>
<reference evidence="10" key="1">
    <citation type="submission" date="2022-04" db="EMBL/GenBank/DDBJ databases">
        <title>Tomato heritable bacteria conferring resistance against bacterial wilt.</title>
        <authorList>
            <person name="Yin J."/>
        </authorList>
    </citation>
    <scope>NUCLEOTIDE SEQUENCE</scope>
    <source>
        <strain evidence="10">Cra20</strain>
    </source>
</reference>
<dbReference type="Pfam" id="PF01135">
    <property type="entry name" value="PCMT"/>
    <property type="match status" value="1"/>
</dbReference>
<proteinExistence type="inferred from homology"/>
<accession>A0ABU3N089</accession>
<dbReference type="PROSITE" id="PS01279">
    <property type="entry name" value="PCMT"/>
    <property type="match status" value="1"/>
</dbReference>
<gene>
    <name evidence="10" type="ORF">MZO42_03075</name>
</gene>
<dbReference type="InterPro" id="IPR029063">
    <property type="entry name" value="SAM-dependent_MTases_sf"/>
</dbReference>
<comment type="caution">
    <text evidence="10">The sequence shown here is derived from an EMBL/GenBank/DDBJ whole genome shotgun (WGS) entry which is preliminary data.</text>
</comment>
<evidence type="ECO:0000256" key="6">
    <source>
        <dbReference type="ARBA" id="ARBA00022603"/>
    </source>
</evidence>
<protein>
    <recommendedName>
        <fullName evidence="4 9">Protein-L-isoaspartate O-methyltransferase</fullName>
        <ecNumber evidence="3 9">2.1.1.77</ecNumber>
    </recommendedName>
</protein>
<dbReference type="EC" id="2.1.1.77" evidence="3 9"/>
<keyword evidence="6 10" id="KW-0489">Methyltransferase</keyword>
<dbReference type="NCBIfam" id="NF001453">
    <property type="entry name" value="PRK00312.1"/>
    <property type="match status" value="1"/>
</dbReference>
<evidence type="ECO:0000256" key="8">
    <source>
        <dbReference type="ARBA" id="ARBA00022691"/>
    </source>
</evidence>
<keyword evidence="8" id="KW-0949">S-adenosyl-L-methionine</keyword>
<comment type="subcellular location">
    <subcellularLocation>
        <location evidence="1">Cytoplasm</location>
    </subcellularLocation>
</comment>
<dbReference type="SUPFAM" id="SSF53335">
    <property type="entry name" value="S-adenosyl-L-methionine-dependent methyltransferases"/>
    <property type="match status" value="1"/>
</dbReference>
<keyword evidence="5" id="KW-0963">Cytoplasm</keyword>
<dbReference type="GO" id="GO:0004719">
    <property type="term" value="F:protein-L-isoaspartate (D-aspartate) O-methyltransferase activity"/>
    <property type="evidence" value="ECO:0007669"/>
    <property type="project" value="UniProtKB-EC"/>
</dbReference>
<dbReference type="CDD" id="cd02440">
    <property type="entry name" value="AdoMet_MTases"/>
    <property type="match status" value="1"/>
</dbReference>
<evidence type="ECO:0000256" key="3">
    <source>
        <dbReference type="ARBA" id="ARBA00011890"/>
    </source>
</evidence>
<dbReference type="Gene3D" id="3.40.50.150">
    <property type="entry name" value="Vaccinia Virus protein VP39"/>
    <property type="match status" value="1"/>
</dbReference>
<name>A0ABU3N089_9SPHN</name>
<evidence type="ECO:0000256" key="2">
    <source>
        <dbReference type="ARBA" id="ARBA00005369"/>
    </source>
</evidence>
<dbReference type="NCBIfam" id="TIGR00080">
    <property type="entry name" value="pimt"/>
    <property type="match status" value="1"/>
</dbReference>
<organism evidence="10">
    <name type="scientific">Sphingomonas psychrotolerans</name>
    <dbReference type="NCBI Taxonomy" id="1327635"/>
    <lineage>
        <taxon>Bacteria</taxon>
        <taxon>Pseudomonadati</taxon>
        <taxon>Pseudomonadota</taxon>
        <taxon>Alphaproteobacteria</taxon>
        <taxon>Sphingomonadales</taxon>
        <taxon>Sphingomonadaceae</taxon>
        <taxon>Sphingomonas</taxon>
    </lineage>
</organism>
<dbReference type="EMBL" id="JALMLT010000001">
    <property type="protein sequence ID" value="MDT8757671.1"/>
    <property type="molecule type" value="Genomic_DNA"/>
</dbReference>
<sequence>MKPLTEAHLAILRRHMVEVIDIEFDLLRDEIGRPGPGARVRDAFLAVPRHLFVPSQFAAMAYQDSPLPIGFDKTISQPFIAALMTELLDVEEGDSVLEVGTGLGYQTAILARLAARVWSVEIVEEFAGIADARLIELGHENVAIRIGDGSRGWAEAAPFDAIIVCAAARSLPEALVAQLKPEGGRIVLPLGEPGAQRLVRGVRNGDELTVREVMPVQFTQLETV</sequence>
<dbReference type="InterPro" id="IPR000682">
    <property type="entry name" value="PCMT"/>
</dbReference>
<evidence type="ECO:0000256" key="5">
    <source>
        <dbReference type="ARBA" id="ARBA00022490"/>
    </source>
</evidence>
<comment type="similarity">
    <text evidence="2">Belongs to the methyltransferase superfamily. L-isoaspartyl/D-aspartyl protein methyltransferase family.</text>
</comment>
<dbReference type="PANTHER" id="PTHR11579">
    <property type="entry name" value="PROTEIN-L-ISOASPARTATE O-METHYLTRANSFERASE"/>
    <property type="match status" value="1"/>
</dbReference>
<dbReference type="GO" id="GO:0032259">
    <property type="term" value="P:methylation"/>
    <property type="evidence" value="ECO:0007669"/>
    <property type="project" value="UniProtKB-KW"/>
</dbReference>